<evidence type="ECO:0000313" key="6">
    <source>
        <dbReference type="Proteomes" id="UP000199060"/>
    </source>
</evidence>
<protein>
    <submittedName>
        <fullName evidence="5">Sugar O-acyltransferase, sialic acid O-acetyltransferase NeuD family</fullName>
    </submittedName>
</protein>
<evidence type="ECO:0000256" key="2">
    <source>
        <dbReference type="ARBA" id="ARBA00022679"/>
    </source>
</evidence>
<comment type="similarity">
    <text evidence="1">Belongs to the transferase hexapeptide repeat family.</text>
</comment>
<dbReference type="InterPro" id="IPR018357">
    <property type="entry name" value="Hexapep_transf_CS"/>
</dbReference>
<dbReference type="EMBL" id="FNAC01000007">
    <property type="protein sequence ID" value="SDC83542.1"/>
    <property type="molecule type" value="Genomic_DNA"/>
</dbReference>
<keyword evidence="4 5" id="KW-0012">Acyltransferase</keyword>
<gene>
    <name evidence="5" type="ORF">SAMN04488104_100747</name>
</gene>
<dbReference type="Gene3D" id="2.160.10.10">
    <property type="entry name" value="Hexapeptide repeat proteins"/>
    <property type="match status" value="1"/>
</dbReference>
<dbReference type="OrthoDB" id="9812571at2"/>
<dbReference type="PANTHER" id="PTHR43300:SF7">
    <property type="entry name" value="UDP-N-ACETYLBACILLOSAMINE N-ACETYLTRANSFERASE"/>
    <property type="match status" value="1"/>
</dbReference>
<dbReference type="InterPro" id="IPR050179">
    <property type="entry name" value="Trans_hexapeptide_repeat"/>
</dbReference>
<proteinExistence type="inferred from homology"/>
<dbReference type="GO" id="GO:0016746">
    <property type="term" value="F:acyltransferase activity"/>
    <property type="evidence" value="ECO:0007669"/>
    <property type="project" value="UniProtKB-KW"/>
</dbReference>
<dbReference type="Pfam" id="PF00132">
    <property type="entry name" value="Hexapep"/>
    <property type="match status" value="1"/>
</dbReference>
<organism evidence="5 6">
    <name type="scientific">Algoriphagus faecimaris</name>
    <dbReference type="NCBI Taxonomy" id="686796"/>
    <lineage>
        <taxon>Bacteria</taxon>
        <taxon>Pseudomonadati</taxon>
        <taxon>Bacteroidota</taxon>
        <taxon>Cytophagia</taxon>
        <taxon>Cytophagales</taxon>
        <taxon>Cyclobacteriaceae</taxon>
        <taxon>Algoriphagus</taxon>
    </lineage>
</organism>
<dbReference type="InterPro" id="IPR001451">
    <property type="entry name" value="Hexapep"/>
</dbReference>
<dbReference type="AlphaFoldDB" id="A0A1G6PTJ7"/>
<dbReference type="PANTHER" id="PTHR43300">
    <property type="entry name" value="ACETYLTRANSFERASE"/>
    <property type="match status" value="1"/>
</dbReference>
<dbReference type="PROSITE" id="PS00101">
    <property type="entry name" value="HEXAPEP_TRANSFERASES"/>
    <property type="match status" value="1"/>
</dbReference>
<dbReference type="CDD" id="cd03360">
    <property type="entry name" value="LbH_AT_putative"/>
    <property type="match status" value="1"/>
</dbReference>
<keyword evidence="2 5" id="KW-0808">Transferase</keyword>
<evidence type="ECO:0000256" key="4">
    <source>
        <dbReference type="ARBA" id="ARBA00023315"/>
    </source>
</evidence>
<name>A0A1G6PTJ7_9BACT</name>
<accession>A0A1G6PTJ7</accession>
<sequence length="253" mass="27913">MAVLESDKLLLLGQSEGEIPVIMDLAYSVFGMSQFEIIQNLALPDFPFRSDLYKRSIFLDKEFDFKKNQKQPVHFGVLHSNVKYILFDHFLTKYGITKDRYITLVDPKSSISPSSSLGKGNLIQPQSTISAMCELGFGVTIKNNSAISHHAQLGDFVNINPGVTLSGFVEIGEGTEIGSGAVISNNIRIGKRSFIGAGSVVTRDIPDDVIAYGNPCKVIRKNERWDKVSAYLKTKNSSTLETNRSMNTVGKVE</sequence>
<dbReference type="STRING" id="686796.SAMN04488104_100747"/>
<evidence type="ECO:0000313" key="5">
    <source>
        <dbReference type="EMBL" id="SDC83542.1"/>
    </source>
</evidence>
<dbReference type="InterPro" id="IPR011004">
    <property type="entry name" value="Trimer_LpxA-like_sf"/>
</dbReference>
<keyword evidence="3" id="KW-0677">Repeat</keyword>
<dbReference type="SUPFAM" id="SSF51161">
    <property type="entry name" value="Trimeric LpxA-like enzymes"/>
    <property type="match status" value="1"/>
</dbReference>
<evidence type="ECO:0000256" key="1">
    <source>
        <dbReference type="ARBA" id="ARBA00007274"/>
    </source>
</evidence>
<reference evidence="6" key="1">
    <citation type="submission" date="2016-10" db="EMBL/GenBank/DDBJ databases">
        <authorList>
            <person name="Varghese N."/>
            <person name="Submissions S."/>
        </authorList>
    </citation>
    <scope>NUCLEOTIDE SEQUENCE [LARGE SCALE GENOMIC DNA]</scope>
    <source>
        <strain evidence="6">DSM 23095</strain>
    </source>
</reference>
<keyword evidence="6" id="KW-1185">Reference proteome</keyword>
<evidence type="ECO:0000256" key="3">
    <source>
        <dbReference type="ARBA" id="ARBA00022737"/>
    </source>
</evidence>
<dbReference type="RefSeq" id="WP_087938300.1">
    <property type="nucleotide sequence ID" value="NZ_FNAC01000007.1"/>
</dbReference>
<dbReference type="InterPro" id="IPR020019">
    <property type="entry name" value="AcTrfase_PglD-like"/>
</dbReference>
<dbReference type="Proteomes" id="UP000199060">
    <property type="component" value="Unassembled WGS sequence"/>
</dbReference>